<comment type="caution">
    <text evidence="2">The sequence shown here is derived from an EMBL/GenBank/DDBJ whole genome shotgun (WGS) entry which is preliminary data.</text>
</comment>
<reference evidence="2" key="1">
    <citation type="submission" date="2022-12" db="EMBL/GenBank/DDBJ databases">
        <authorList>
            <person name="Webb A."/>
        </authorList>
    </citation>
    <scope>NUCLEOTIDE SEQUENCE</scope>
    <source>
        <strain evidence="2">Hp1</strain>
    </source>
</reference>
<proteinExistence type="predicted"/>
<accession>A0AAV0URL9</accession>
<evidence type="ECO:0000313" key="2">
    <source>
        <dbReference type="EMBL" id="CAI5738124.1"/>
    </source>
</evidence>
<dbReference type="Proteomes" id="UP001162031">
    <property type="component" value="Unassembled WGS sequence"/>
</dbReference>
<keyword evidence="3" id="KW-1185">Reference proteome</keyword>
<evidence type="ECO:0000256" key="1">
    <source>
        <dbReference type="SAM" id="Phobius"/>
    </source>
</evidence>
<keyword evidence="1" id="KW-1133">Transmembrane helix</keyword>
<feature type="transmembrane region" description="Helical" evidence="1">
    <location>
        <begin position="76"/>
        <end position="98"/>
    </location>
</feature>
<gene>
    <name evidence="2" type="ORF">HBR001_LOCUS7381</name>
</gene>
<protein>
    <submittedName>
        <fullName evidence="2">Uncharacterized protein</fullName>
    </submittedName>
</protein>
<dbReference type="EMBL" id="CANTFL010001360">
    <property type="protein sequence ID" value="CAI5738124.1"/>
    <property type="molecule type" value="Genomic_DNA"/>
</dbReference>
<evidence type="ECO:0000313" key="3">
    <source>
        <dbReference type="Proteomes" id="UP001162031"/>
    </source>
</evidence>
<keyword evidence="1" id="KW-0472">Membrane</keyword>
<feature type="transmembrane region" description="Helical" evidence="1">
    <location>
        <begin position="45"/>
        <end position="69"/>
    </location>
</feature>
<keyword evidence="1" id="KW-0812">Transmembrane</keyword>
<organism evidence="2 3">
    <name type="scientific">Hyaloperonospora brassicae</name>
    <name type="common">Brassica downy mildew</name>
    <name type="synonym">Peronospora brassicae</name>
    <dbReference type="NCBI Taxonomy" id="162125"/>
    <lineage>
        <taxon>Eukaryota</taxon>
        <taxon>Sar</taxon>
        <taxon>Stramenopiles</taxon>
        <taxon>Oomycota</taxon>
        <taxon>Peronosporomycetes</taxon>
        <taxon>Peronosporales</taxon>
        <taxon>Peronosporaceae</taxon>
        <taxon>Hyaloperonospora</taxon>
    </lineage>
</organism>
<sequence>MGRSCSELLAGVGLFLLNGVDLIAGTALCVYSLDLFTTGHTPMYLYVPLLAIGSVLVIASVMSSCGLLYQECSVCIALSSSVLGWVSLAELGLAVVMLTQGGRVDTFLHDHSNELELSGDELARYERHKFYPAYALLSLAVMEALRQRYSTTLHRARLRRQHQYEMLA</sequence>
<feature type="transmembrane region" description="Helical" evidence="1">
    <location>
        <begin position="12"/>
        <end position="33"/>
    </location>
</feature>
<dbReference type="AlphaFoldDB" id="A0AAV0URL9"/>
<name>A0AAV0URL9_HYABA</name>